<organism evidence="7">
    <name type="scientific">marine metagenome</name>
    <dbReference type="NCBI Taxonomy" id="408172"/>
    <lineage>
        <taxon>unclassified sequences</taxon>
        <taxon>metagenomes</taxon>
        <taxon>ecological metagenomes</taxon>
    </lineage>
</organism>
<gene>
    <name evidence="7" type="ORF">METZ01_LOCUS311993</name>
</gene>
<dbReference type="InterPro" id="IPR050596">
    <property type="entry name" value="AspAT/PAT-like"/>
</dbReference>
<dbReference type="PANTHER" id="PTHR46383">
    <property type="entry name" value="ASPARTATE AMINOTRANSFERASE"/>
    <property type="match status" value="1"/>
</dbReference>
<dbReference type="InterPro" id="IPR015421">
    <property type="entry name" value="PyrdxlP-dep_Trfase_major"/>
</dbReference>
<evidence type="ECO:0000256" key="4">
    <source>
        <dbReference type="ARBA" id="ARBA00022679"/>
    </source>
</evidence>
<evidence type="ECO:0000313" key="7">
    <source>
        <dbReference type="EMBL" id="SVC59139.1"/>
    </source>
</evidence>
<dbReference type="GO" id="GO:0030170">
    <property type="term" value="F:pyridoxal phosphate binding"/>
    <property type="evidence" value="ECO:0007669"/>
    <property type="project" value="InterPro"/>
</dbReference>
<dbReference type="AlphaFoldDB" id="A0A382ND90"/>
<dbReference type="EMBL" id="UINC01099680">
    <property type="protein sequence ID" value="SVC59139.1"/>
    <property type="molecule type" value="Genomic_DNA"/>
</dbReference>
<evidence type="ECO:0000256" key="1">
    <source>
        <dbReference type="ARBA" id="ARBA00001933"/>
    </source>
</evidence>
<proteinExistence type="inferred from homology"/>
<comment type="cofactor">
    <cofactor evidence="1">
        <name>pyridoxal 5'-phosphate</name>
        <dbReference type="ChEBI" id="CHEBI:597326"/>
    </cofactor>
</comment>
<evidence type="ECO:0000256" key="3">
    <source>
        <dbReference type="ARBA" id="ARBA00022576"/>
    </source>
</evidence>
<dbReference type="Gene3D" id="3.90.1150.10">
    <property type="entry name" value="Aspartate Aminotransferase, domain 1"/>
    <property type="match status" value="1"/>
</dbReference>
<feature type="domain" description="Aminotransferase class I/classII large" evidence="6">
    <location>
        <begin position="24"/>
        <end position="261"/>
    </location>
</feature>
<sequence length="263" mass="29195">MQDLGSEMAFEVLAKAKALEEQGKDIVHLEIGEPDFDTPSHIIEAGIKAIREGYTHYGPTAGLPDLRAGIARNIRETRGIDIDPGRVLVTPGGKPIIFFTALALLQNGDEVMYPDPGFPIYESMIRFLGARPVPIRLRKEEGCHLDLEDLEAKISKRTKMIIINSPHNPTGSVMSRQEVVNLAEILKEREDIYVLSDEIYKDILYGGEHFSIAAIPGMERRTIILDGFSKSYAMTGWRLGYGIFPEEVFPHVDKLAANSVSCA</sequence>
<protein>
    <recommendedName>
        <fullName evidence="6">Aminotransferase class I/classII large domain-containing protein</fullName>
    </recommendedName>
</protein>
<accession>A0A382ND90</accession>
<dbReference type="PANTHER" id="PTHR46383:SF1">
    <property type="entry name" value="ASPARTATE AMINOTRANSFERASE"/>
    <property type="match status" value="1"/>
</dbReference>
<reference evidence="7" key="1">
    <citation type="submission" date="2018-05" db="EMBL/GenBank/DDBJ databases">
        <authorList>
            <person name="Lanie J.A."/>
            <person name="Ng W.-L."/>
            <person name="Kazmierczak K.M."/>
            <person name="Andrzejewski T.M."/>
            <person name="Davidsen T.M."/>
            <person name="Wayne K.J."/>
            <person name="Tettelin H."/>
            <person name="Glass J.I."/>
            <person name="Rusch D."/>
            <person name="Podicherti R."/>
            <person name="Tsui H.-C.T."/>
            <person name="Winkler M.E."/>
        </authorList>
    </citation>
    <scope>NUCLEOTIDE SEQUENCE</scope>
</reference>
<keyword evidence="3" id="KW-0032">Aminotransferase</keyword>
<dbReference type="Pfam" id="PF00155">
    <property type="entry name" value="Aminotran_1_2"/>
    <property type="match status" value="1"/>
</dbReference>
<dbReference type="InterPro" id="IPR015424">
    <property type="entry name" value="PyrdxlP-dep_Trfase"/>
</dbReference>
<dbReference type="InterPro" id="IPR004838">
    <property type="entry name" value="NHTrfase_class1_PyrdxlP-BS"/>
</dbReference>
<evidence type="ECO:0000256" key="2">
    <source>
        <dbReference type="ARBA" id="ARBA00007441"/>
    </source>
</evidence>
<dbReference type="InterPro" id="IPR004839">
    <property type="entry name" value="Aminotransferase_I/II_large"/>
</dbReference>
<dbReference type="GO" id="GO:0006520">
    <property type="term" value="P:amino acid metabolic process"/>
    <property type="evidence" value="ECO:0007669"/>
    <property type="project" value="InterPro"/>
</dbReference>
<keyword evidence="5" id="KW-0663">Pyridoxal phosphate</keyword>
<keyword evidence="4" id="KW-0808">Transferase</keyword>
<dbReference type="CDD" id="cd00609">
    <property type="entry name" value="AAT_like"/>
    <property type="match status" value="1"/>
</dbReference>
<name>A0A382ND90_9ZZZZ</name>
<dbReference type="Gene3D" id="3.40.640.10">
    <property type="entry name" value="Type I PLP-dependent aspartate aminotransferase-like (Major domain)"/>
    <property type="match status" value="1"/>
</dbReference>
<evidence type="ECO:0000259" key="6">
    <source>
        <dbReference type="Pfam" id="PF00155"/>
    </source>
</evidence>
<dbReference type="PROSITE" id="PS00105">
    <property type="entry name" value="AA_TRANSFER_CLASS_1"/>
    <property type="match status" value="1"/>
</dbReference>
<dbReference type="SUPFAM" id="SSF53383">
    <property type="entry name" value="PLP-dependent transferases"/>
    <property type="match status" value="1"/>
</dbReference>
<feature type="non-terminal residue" evidence="7">
    <location>
        <position position="263"/>
    </location>
</feature>
<dbReference type="InterPro" id="IPR015422">
    <property type="entry name" value="PyrdxlP-dep_Trfase_small"/>
</dbReference>
<evidence type="ECO:0000256" key="5">
    <source>
        <dbReference type="ARBA" id="ARBA00022898"/>
    </source>
</evidence>
<comment type="similarity">
    <text evidence="2">Belongs to the class-I pyridoxal-phosphate-dependent aminotransferase family.</text>
</comment>
<dbReference type="GO" id="GO:0008483">
    <property type="term" value="F:transaminase activity"/>
    <property type="evidence" value="ECO:0007669"/>
    <property type="project" value="UniProtKB-KW"/>
</dbReference>